<dbReference type="Pfam" id="PF01546">
    <property type="entry name" value="Peptidase_M20"/>
    <property type="match status" value="1"/>
</dbReference>
<dbReference type="GO" id="GO:0016787">
    <property type="term" value="F:hydrolase activity"/>
    <property type="evidence" value="ECO:0007669"/>
    <property type="project" value="UniProtKB-KW"/>
</dbReference>
<organism evidence="5 6">
    <name type="scientific">Oesophagostomum dentatum</name>
    <name type="common">Nodular worm</name>
    <dbReference type="NCBI Taxonomy" id="61180"/>
    <lineage>
        <taxon>Eukaryota</taxon>
        <taxon>Metazoa</taxon>
        <taxon>Ecdysozoa</taxon>
        <taxon>Nematoda</taxon>
        <taxon>Chromadorea</taxon>
        <taxon>Rhabditida</taxon>
        <taxon>Rhabditina</taxon>
        <taxon>Rhabditomorpha</taxon>
        <taxon>Strongyloidea</taxon>
        <taxon>Strongylidae</taxon>
        <taxon>Oesophagostomum</taxon>
    </lineage>
</organism>
<dbReference type="PANTHER" id="PTHR43808:SF8">
    <property type="entry name" value="PEPTIDASE M20 DIMERISATION DOMAIN-CONTAINING PROTEIN"/>
    <property type="match status" value="1"/>
</dbReference>
<evidence type="ECO:0000256" key="2">
    <source>
        <dbReference type="ARBA" id="ARBA00022723"/>
    </source>
</evidence>
<sequence length="223" mass="24684">MVKKALIDVEKLLLKYMSIDSTTGREGEFAETVKLGLEQGGWTVLKQPLDKDPSRFNLLATRRPLEKFSPRVVFNSHLDTVPPFIPPTEDAEKIYGRGSSDAKGQMACMVSAAQALAESHPEVAEQLGLLFVVGEEFDHVGMQVIVRCKAKGGHSGYPAEGESAIHNLLPVLNDILNYKWPSDDKHAQGVFDYENTGVQSRPSINLGPLDRSIDEDHDGYLHW</sequence>
<dbReference type="InterPro" id="IPR050072">
    <property type="entry name" value="Peptidase_M20A"/>
</dbReference>
<comment type="similarity">
    <text evidence="1">Belongs to the peptidase M20A family.</text>
</comment>
<protein>
    <submittedName>
        <fullName evidence="5">Peptidase, M20/M25/M40 family</fullName>
    </submittedName>
</protein>
<keyword evidence="6" id="KW-1185">Reference proteome</keyword>
<evidence type="ECO:0000256" key="1">
    <source>
        <dbReference type="ARBA" id="ARBA00006247"/>
    </source>
</evidence>
<dbReference type="SUPFAM" id="SSF55031">
    <property type="entry name" value="Bacterial exopeptidase dimerisation domain"/>
    <property type="match status" value="1"/>
</dbReference>
<name>A0A0B1TD71_OESDE</name>
<reference evidence="5 6" key="1">
    <citation type="submission" date="2014-03" db="EMBL/GenBank/DDBJ databases">
        <title>Draft genome of the hookworm Oesophagostomum dentatum.</title>
        <authorList>
            <person name="Mitreva M."/>
        </authorList>
    </citation>
    <scope>NUCLEOTIDE SEQUENCE [LARGE SCALE GENOMIC DNA]</scope>
    <source>
        <strain evidence="5 6">OD-Hann</strain>
    </source>
</reference>
<keyword evidence="3" id="KW-0378">Hydrolase</keyword>
<dbReference type="Proteomes" id="UP000053660">
    <property type="component" value="Unassembled WGS sequence"/>
</dbReference>
<proteinExistence type="inferred from homology"/>
<dbReference type="InterPro" id="IPR036264">
    <property type="entry name" value="Bact_exopeptidase_dim_dom"/>
</dbReference>
<evidence type="ECO:0000313" key="6">
    <source>
        <dbReference type="Proteomes" id="UP000053660"/>
    </source>
</evidence>
<keyword evidence="4" id="KW-0862">Zinc</keyword>
<evidence type="ECO:0000256" key="4">
    <source>
        <dbReference type="ARBA" id="ARBA00022833"/>
    </source>
</evidence>
<dbReference type="PANTHER" id="PTHR43808">
    <property type="entry name" value="ACETYLORNITHINE DEACETYLASE"/>
    <property type="match status" value="1"/>
</dbReference>
<dbReference type="EMBL" id="KN550611">
    <property type="protein sequence ID" value="KHJ93777.1"/>
    <property type="molecule type" value="Genomic_DNA"/>
</dbReference>
<dbReference type="GO" id="GO:0046872">
    <property type="term" value="F:metal ion binding"/>
    <property type="evidence" value="ECO:0007669"/>
    <property type="project" value="UniProtKB-KW"/>
</dbReference>
<dbReference type="AlphaFoldDB" id="A0A0B1TD71"/>
<evidence type="ECO:0000256" key="3">
    <source>
        <dbReference type="ARBA" id="ARBA00022801"/>
    </source>
</evidence>
<accession>A0A0B1TD71</accession>
<dbReference type="OrthoDB" id="3064516at2759"/>
<gene>
    <name evidence="5" type="ORF">OESDEN_06309</name>
</gene>
<keyword evidence="2" id="KW-0479">Metal-binding</keyword>
<dbReference type="InterPro" id="IPR002933">
    <property type="entry name" value="Peptidase_M20"/>
</dbReference>
<dbReference type="SUPFAM" id="SSF53187">
    <property type="entry name" value="Zn-dependent exopeptidases"/>
    <property type="match status" value="1"/>
</dbReference>
<dbReference type="Gene3D" id="3.40.630.10">
    <property type="entry name" value="Zn peptidases"/>
    <property type="match status" value="1"/>
</dbReference>
<evidence type="ECO:0000313" key="5">
    <source>
        <dbReference type="EMBL" id="KHJ93777.1"/>
    </source>
</evidence>